<accession>A0ABY7VHQ8</accession>
<evidence type="ECO:0000313" key="3">
    <source>
        <dbReference type="Proteomes" id="UP001215231"/>
    </source>
</evidence>
<dbReference type="EMBL" id="CP059693">
    <property type="protein sequence ID" value="WDE12952.1"/>
    <property type="molecule type" value="Genomic_DNA"/>
</dbReference>
<dbReference type="Gene3D" id="3.40.190.10">
    <property type="entry name" value="Periplasmic binding protein-like II"/>
    <property type="match status" value="2"/>
</dbReference>
<dbReference type="Pfam" id="PF00497">
    <property type="entry name" value="SBP_bac_3"/>
    <property type="match status" value="1"/>
</dbReference>
<dbReference type="InterPro" id="IPR001638">
    <property type="entry name" value="Solute-binding_3/MltF_N"/>
</dbReference>
<dbReference type="SUPFAM" id="SSF53850">
    <property type="entry name" value="Periplasmic binding protein-like II"/>
    <property type="match status" value="1"/>
</dbReference>
<proteinExistence type="predicted"/>
<dbReference type="Proteomes" id="UP001215231">
    <property type="component" value="Chromosome"/>
</dbReference>
<feature type="domain" description="Solute-binding protein family 3/N-terminal" evidence="1">
    <location>
        <begin position="32"/>
        <end position="250"/>
    </location>
</feature>
<organism evidence="2 3">
    <name type="scientific">Thalassomonas haliotis</name>
    <dbReference type="NCBI Taxonomy" id="485448"/>
    <lineage>
        <taxon>Bacteria</taxon>
        <taxon>Pseudomonadati</taxon>
        <taxon>Pseudomonadota</taxon>
        <taxon>Gammaproteobacteria</taxon>
        <taxon>Alteromonadales</taxon>
        <taxon>Colwelliaceae</taxon>
        <taxon>Thalassomonas</taxon>
    </lineage>
</organism>
<dbReference type="PANTHER" id="PTHR38834">
    <property type="entry name" value="PERIPLASMIC SUBSTRATE BINDING PROTEIN FAMILY 3"/>
    <property type="match status" value="1"/>
</dbReference>
<dbReference type="RefSeq" id="WP_274053284.1">
    <property type="nucleotide sequence ID" value="NZ_CP059693.1"/>
</dbReference>
<evidence type="ECO:0000259" key="1">
    <source>
        <dbReference type="Pfam" id="PF00497"/>
    </source>
</evidence>
<evidence type="ECO:0000313" key="2">
    <source>
        <dbReference type="EMBL" id="WDE12952.1"/>
    </source>
</evidence>
<dbReference type="PANTHER" id="PTHR38834:SF3">
    <property type="entry name" value="SOLUTE-BINDING PROTEIN FAMILY 3_N-TERMINAL DOMAIN-CONTAINING PROTEIN"/>
    <property type="match status" value="1"/>
</dbReference>
<name>A0ABY7VHQ8_9GAMM</name>
<gene>
    <name evidence="2" type="ORF">H3N35_05705</name>
</gene>
<reference evidence="2 3" key="1">
    <citation type="journal article" date="2022" name="Mar. Drugs">
        <title>Bioassay-Guided Fractionation Leads to the Detection of Cholic Acid Generated by the Rare Thalassomonas sp.</title>
        <authorList>
            <person name="Pheiffer F."/>
            <person name="Schneider Y.K."/>
            <person name="Hansen E.H."/>
            <person name="Andersen J.H."/>
            <person name="Isaksson J."/>
            <person name="Busche T."/>
            <person name="R C."/>
            <person name="Kalinowski J."/>
            <person name="Zyl L.V."/>
            <person name="Trindade M."/>
        </authorList>
    </citation>
    <scope>NUCLEOTIDE SEQUENCE [LARGE SCALE GENOMIC DNA]</scope>
    <source>
        <strain evidence="2 3">A5K-61T</strain>
    </source>
</reference>
<protein>
    <submittedName>
        <fullName evidence="2">Transporter substrate-binding domain-containing protein</fullName>
    </submittedName>
</protein>
<sequence>MKSRLIFPVKSGAFLLLFCFFSLHAHNLRFVAEELPPFHFTNEHNQLDGALVELTRALLSQAGLKGDIELVPFARAYNVTKGTENTFLLSLLKTPAREKSFKWVGQSYKTRAFLVGLKSRKDIKLSTLESAKAYNVGTIRGYYSETFLKQAGFKEKQNLSLSVKYEHMWQMLFKGRIDLVLTNFIALEREVASIGLDAGDIGQYIQVKDFPDELYIAAGLKTRDKLVQQLRAALIQLKSNGRYQQILDKWQL</sequence>
<keyword evidence="3" id="KW-1185">Reference proteome</keyword>